<dbReference type="Gene3D" id="3.40.1170.60">
    <property type="match status" value="2"/>
</dbReference>
<dbReference type="Proteomes" id="UP001224775">
    <property type="component" value="Unassembled WGS sequence"/>
</dbReference>
<dbReference type="InterPro" id="IPR017961">
    <property type="entry name" value="DNA_pol_Y-fam_little_finger"/>
</dbReference>
<evidence type="ECO:0000256" key="14">
    <source>
        <dbReference type="SAM" id="MobiDB-lite"/>
    </source>
</evidence>
<evidence type="ECO:0000256" key="3">
    <source>
        <dbReference type="ARBA" id="ARBA00022679"/>
    </source>
</evidence>
<comment type="caution">
    <text evidence="16">The sequence shown here is derived from an EMBL/GenBank/DDBJ whole genome shotgun (WGS) entry which is preliminary data.</text>
</comment>
<dbReference type="EC" id="2.7.7.7" evidence="1"/>
<evidence type="ECO:0000313" key="17">
    <source>
        <dbReference type="Proteomes" id="UP001224775"/>
    </source>
</evidence>
<sequence>MERQRKMDENSNKRILEMKQRLAEKDSNASNRNWRSEMERNVIDPQIEKYRTQRRPLSTCVVIDMDSFFISCHILDQPHLAHIPACVGGTSMISTSNYVARKYGVRAAMPGYLGSTLVKEISEGKETLTFVKSDFKLYKRKSAEVKAILEEYDPKLKMYSLDEAYMDMMPYLEVKMSNNTMTHEAITKHLNTTASNNNLKAQLPLHEAFRDSTIHTEVQNLLNSIRQKVKDITGLSCSAGIASNFLLAKIASDFNKPDGQYFVGSTEQQIQDFVQPLSIRKVNGIGRVMEKTLYGVCGIETVKDLFEKRAEIQYLFKPATANFLLRASIGYSDCNKHREDSVEEEDDEAIHRKGISHERTFGPISSWSDLCNRLEMITLSLVQDLRERNLMPKTVTLKVKLASFDIITRAVTRNMAFVFDQNSTLSSSPQDLVDIAVNLLKEAKRDRYKMNKGRFTVRLLGTSHPKEEANDAPPRNLGQISCPMCNRIFPSDQNHALNAHIDSCLNASTFDFAEQADKTYVPATVNTKTTTATKTASALMVAASAKAGMEDTDRERINAILLRESGNSSFMERQRKMDENSNKRILEMKQRLAETDSNASSRNWRSDMERNVIDPQIEKYRTQRRPLSTCVVIDMDSFFISCHILDQPHLAHIPACVGGTSMISTSNYVARKYGVRAAMPGYLGSTLVKEISEGKETLTFVKSDFKFYKRKSAEVKAILEEYDPKLKMYSLDEAYMDIMPYLEVKMNNNTMAHEAITKHLNTTASNNNLKAQLPLHEAFPDSTIHTDVQNLLNSIRQKVKDITGLSCSAGIASNFLLAKIASDFNKPDGQYFVGSTEQQIQDFVQPLSIRKVNGIGRVMEKTLYGVCGIETVKDLFEKRAEIQYLFKPATATFLLRASIGYSDCNKHREDSVEEEDDEAIHRKGISHERTFAPISSWSDLCNRLEMITLSLVQDLRERNLMPKTVTLKVKLATFDILTRAVTRNTAFVFDQNSTLSSSPQDLVDVAVNLLKEAKRDRDKMMNKGRFTVRLLGVRCSNFQLHKETQFSLDKFRQKASQPPPPILNPYASPKREVVAANSNEVVAANSTNCLAKTSHPKEEAKDAPPRNLGQISCPMCNRIFPSDQNHALNAHIDSCLNASTVRELCKEETVSADERAKKKQKRTLNDFFTA</sequence>
<feature type="domain" description="UmuC" evidence="15">
    <location>
        <begin position="60"/>
        <end position="286"/>
    </location>
</feature>
<dbReference type="GO" id="GO:0008270">
    <property type="term" value="F:zinc ion binding"/>
    <property type="evidence" value="ECO:0007669"/>
    <property type="project" value="UniProtKB-KW"/>
</dbReference>
<dbReference type="InterPro" id="IPR006642">
    <property type="entry name" value="Rad18_UBZ4"/>
</dbReference>
<keyword evidence="7" id="KW-0227">DNA damage</keyword>
<keyword evidence="3 16" id="KW-0808">Transferase</keyword>
<evidence type="ECO:0000313" key="16">
    <source>
        <dbReference type="EMBL" id="KAK1738420.1"/>
    </source>
</evidence>
<feature type="compositionally biased region" description="Basic and acidic residues" evidence="14">
    <location>
        <begin position="1"/>
        <end position="27"/>
    </location>
</feature>
<keyword evidence="8" id="KW-0863">Zinc-finger</keyword>
<reference evidence="16" key="1">
    <citation type="submission" date="2023-06" db="EMBL/GenBank/DDBJ databases">
        <title>Survivors Of The Sea: Transcriptome response of Skeletonema marinoi to long-term dormancy.</title>
        <authorList>
            <person name="Pinder M.I.M."/>
            <person name="Kourtchenko O."/>
            <person name="Robertson E.K."/>
            <person name="Larsson T."/>
            <person name="Maumus F."/>
            <person name="Osuna-Cruz C.M."/>
            <person name="Vancaester E."/>
            <person name="Stenow R."/>
            <person name="Vandepoele K."/>
            <person name="Ploug H."/>
            <person name="Bruchert V."/>
            <person name="Godhe A."/>
            <person name="Topel M."/>
        </authorList>
    </citation>
    <scope>NUCLEOTIDE SEQUENCE</scope>
    <source>
        <strain evidence="16">R05AC</strain>
    </source>
</reference>
<dbReference type="Gene3D" id="3.30.160.60">
    <property type="entry name" value="Classic Zinc Finger"/>
    <property type="match status" value="2"/>
</dbReference>
<evidence type="ECO:0000256" key="1">
    <source>
        <dbReference type="ARBA" id="ARBA00012417"/>
    </source>
</evidence>
<dbReference type="PROSITE" id="PS50173">
    <property type="entry name" value="UMUC"/>
    <property type="match status" value="2"/>
</dbReference>
<dbReference type="InterPro" id="IPR043502">
    <property type="entry name" value="DNA/RNA_pol_sf"/>
</dbReference>
<dbReference type="InterPro" id="IPR022880">
    <property type="entry name" value="DNApol_IV"/>
</dbReference>
<comment type="catalytic activity">
    <reaction evidence="13">
        <text>DNA(n) + a 2'-deoxyribonucleoside 5'-triphosphate = DNA(n+1) + diphosphate</text>
        <dbReference type="Rhea" id="RHEA:22508"/>
        <dbReference type="Rhea" id="RHEA-COMP:17339"/>
        <dbReference type="Rhea" id="RHEA-COMP:17340"/>
        <dbReference type="ChEBI" id="CHEBI:33019"/>
        <dbReference type="ChEBI" id="CHEBI:61560"/>
        <dbReference type="ChEBI" id="CHEBI:173112"/>
        <dbReference type="EC" id="2.7.7.7"/>
    </reaction>
</comment>
<evidence type="ECO:0000256" key="8">
    <source>
        <dbReference type="ARBA" id="ARBA00022771"/>
    </source>
</evidence>
<dbReference type="Gene3D" id="3.30.70.270">
    <property type="match status" value="2"/>
</dbReference>
<evidence type="ECO:0000256" key="12">
    <source>
        <dbReference type="ARBA" id="ARBA00023204"/>
    </source>
</evidence>
<keyword evidence="12" id="KW-0234">DNA repair</keyword>
<proteinExistence type="predicted"/>
<evidence type="ECO:0000256" key="5">
    <source>
        <dbReference type="ARBA" id="ARBA00022705"/>
    </source>
</evidence>
<dbReference type="PANTHER" id="PTHR11076">
    <property type="entry name" value="DNA REPAIR POLYMERASE UMUC / TRANSFERASE FAMILY MEMBER"/>
    <property type="match status" value="1"/>
</dbReference>
<evidence type="ECO:0000256" key="4">
    <source>
        <dbReference type="ARBA" id="ARBA00022695"/>
    </source>
</evidence>
<dbReference type="Gene3D" id="3.30.1490.100">
    <property type="entry name" value="DNA polymerase, Y-family, little finger domain"/>
    <property type="match status" value="2"/>
</dbReference>
<feature type="domain" description="UmuC" evidence="15">
    <location>
        <begin position="630"/>
        <end position="856"/>
    </location>
</feature>
<dbReference type="SUPFAM" id="SSF100879">
    <property type="entry name" value="Lesion bypass DNA polymerase (Y-family), little finger domain"/>
    <property type="match status" value="2"/>
</dbReference>
<keyword evidence="6" id="KW-0479">Metal-binding</keyword>
<dbReference type="GO" id="GO:0005634">
    <property type="term" value="C:nucleus"/>
    <property type="evidence" value="ECO:0007669"/>
    <property type="project" value="TreeGrafter"/>
</dbReference>
<evidence type="ECO:0000256" key="2">
    <source>
        <dbReference type="ARBA" id="ARBA00016178"/>
    </source>
</evidence>
<keyword evidence="11" id="KW-0239">DNA-directed DNA polymerase</keyword>
<keyword evidence="10" id="KW-0460">Magnesium</keyword>
<evidence type="ECO:0000256" key="11">
    <source>
        <dbReference type="ARBA" id="ARBA00022932"/>
    </source>
</evidence>
<dbReference type="InterPro" id="IPR036775">
    <property type="entry name" value="DNA_pol_Y-fam_lit_finger_sf"/>
</dbReference>
<accession>A0AAD9DA94</accession>
<keyword evidence="9" id="KW-0862">Zinc</keyword>
<evidence type="ECO:0000256" key="6">
    <source>
        <dbReference type="ARBA" id="ARBA00022723"/>
    </source>
</evidence>
<dbReference type="GO" id="GO:0003684">
    <property type="term" value="F:damaged DNA binding"/>
    <property type="evidence" value="ECO:0007669"/>
    <property type="project" value="InterPro"/>
</dbReference>
<dbReference type="InterPro" id="IPR043128">
    <property type="entry name" value="Rev_trsase/Diguanyl_cyclase"/>
</dbReference>
<evidence type="ECO:0000259" key="15">
    <source>
        <dbReference type="PROSITE" id="PS50173"/>
    </source>
</evidence>
<evidence type="ECO:0000256" key="9">
    <source>
        <dbReference type="ARBA" id="ARBA00022833"/>
    </source>
</evidence>
<evidence type="ECO:0000256" key="7">
    <source>
        <dbReference type="ARBA" id="ARBA00022763"/>
    </source>
</evidence>
<dbReference type="GO" id="GO:0003887">
    <property type="term" value="F:DNA-directed DNA polymerase activity"/>
    <property type="evidence" value="ECO:0007669"/>
    <property type="project" value="UniProtKB-KW"/>
</dbReference>
<evidence type="ECO:0000256" key="13">
    <source>
        <dbReference type="ARBA" id="ARBA00049244"/>
    </source>
</evidence>
<dbReference type="Gene3D" id="1.10.150.810">
    <property type="match status" value="3"/>
</dbReference>
<keyword evidence="5" id="KW-0235">DNA replication</keyword>
<dbReference type="CDD" id="cd03586">
    <property type="entry name" value="PolY_Pol_IV_kappa"/>
    <property type="match status" value="2"/>
</dbReference>
<evidence type="ECO:0000256" key="10">
    <source>
        <dbReference type="ARBA" id="ARBA00022842"/>
    </source>
</evidence>
<dbReference type="GO" id="GO:0042276">
    <property type="term" value="P:error-prone translesion synthesis"/>
    <property type="evidence" value="ECO:0007669"/>
    <property type="project" value="TreeGrafter"/>
</dbReference>
<gene>
    <name evidence="16" type="ORF">QTG54_011089</name>
</gene>
<protein>
    <recommendedName>
        <fullName evidence="2">DNA polymerase kappa</fullName>
        <ecNumber evidence="1">2.7.7.7</ecNumber>
    </recommendedName>
</protein>
<dbReference type="GO" id="GO:0006281">
    <property type="term" value="P:DNA repair"/>
    <property type="evidence" value="ECO:0007669"/>
    <property type="project" value="UniProtKB-KW"/>
</dbReference>
<dbReference type="Pfam" id="PF00817">
    <property type="entry name" value="IMS"/>
    <property type="match status" value="2"/>
</dbReference>
<organism evidence="16 17">
    <name type="scientific">Skeletonema marinoi</name>
    <dbReference type="NCBI Taxonomy" id="267567"/>
    <lineage>
        <taxon>Eukaryota</taxon>
        <taxon>Sar</taxon>
        <taxon>Stramenopiles</taxon>
        <taxon>Ochrophyta</taxon>
        <taxon>Bacillariophyta</taxon>
        <taxon>Coscinodiscophyceae</taxon>
        <taxon>Thalassiosirophycidae</taxon>
        <taxon>Thalassiosirales</taxon>
        <taxon>Skeletonemataceae</taxon>
        <taxon>Skeletonema</taxon>
        <taxon>Skeletonema marinoi-dohrnii complex</taxon>
    </lineage>
</organism>
<keyword evidence="4 16" id="KW-0548">Nucleotidyltransferase</keyword>
<keyword evidence="17" id="KW-1185">Reference proteome</keyword>
<dbReference type="FunFam" id="3.30.1490.100:FF:000004">
    <property type="entry name" value="DNA polymerase IV"/>
    <property type="match status" value="2"/>
</dbReference>
<dbReference type="InterPro" id="IPR001126">
    <property type="entry name" value="UmuC"/>
</dbReference>
<dbReference type="SMART" id="SM00734">
    <property type="entry name" value="ZnF_Rad18"/>
    <property type="match status" value="2"/>
</dbReference>
<dbReference type="GO" id="GO:0006260">
    <property type="term" value="P:DNA replication"/>
    <property type="evidence" value="ECO:0007669"/>
    <property type="project" value="UniProtKB-KW"/>
</dbReference>
<dbReference type="PANTHER" id="PTHR11076:SF33">
    <property type="entry name" value="DNA POLYMERASE KAPPA"/>
    <property type="match status" value="1"/>
</dbReference>
<name>A0AAD9DA94_9STRA</name>
<dbReference type="AlphaFoldDB" id="A0AAD9DA94"/>
<feature type="region of interest" description="Disordered" evidence="14">
    <location>
        <begin position="1"/>
        <end position="33"/>
    </location>
</feature>
<dbReference type="InterPro" id="IPR050116">
    <property type="entry name" value="DNA_polymerase-Y"/>
</dbReference>
<dbReference type="EMBL" id="JATAAI010000021">
    <property type="protein sequence ID" value="KAK1738420.1"/>
    <property type="molecule type" value="Genomic_DNA"/>
</dbReference>
<dbReference type="SUPFAM" id="SSF56672">
    <property type="entry name" value="DNA/RNA polymerases"/>
    <property type="match status" value="2"/>
</dbReference>
<dbReference type="Pfam" id="PF11799">
    <property type="entry name" value="IMS_C"/>
    <property type="match status" value="2"/>
</dbReference>